<comment type="caution">
    <text evidence="1">The sequence shown here is derived from an EMBL/GenBank/DDBJ whole genome shotgun (WGS) entry which is preliminary data.</text>
</comment>
<organism evidence="1 2">
    <name type="scientific">Gilliamella apicola</name>
    <dbReference type="NCBI Taxonomy" id="1196095"/>
    <lineage>
        <taxon>Bacteria</taxon>
        <taxon>Pseudomonadati</taxon>
        <taxon>Pseudomonadota</taxon>
        <taxon>Gammaproteobacteria</taxon>
        <taxon>Orbales</taxon>
        <taxon>Orbaceae</taxon>
        <taxon>Gilliamella</taxon>
    </lineage>
</organism>
<dbReference type="Proteomes" id="UP000247932">
    <property type="component" value="Unassembled WGS sequence"/>
</dbReference>
<dbReference type="RefSeq" id="WP_110434058.1">
    <property type="nucleotide sequence ID" value="NZ_QGLR01000012.1"/>
</dbReference>
<proteinExistence type="predicted"/>
<accession>A0A2V4E001</accession>
<evidence type="ECO:0000313" key="1">
    <source>
        <dbReference type="EMBL" id="PXZ06510.1"/>
    </source>
</evidence>
<evidence type="ECO:0000313" key="2">
    <source>
        <dbReference type="Proteomes" id="UP000247932"/>
    </source>
</evidence>
<reference evidence="1 2" key="1">
    <citation type="submission" date="2018-05" db="EMBL/GenBank/DDBJ databases">
        <title>Reference genomes for bee gut microbiota database.</title>
        <authorList>
            <person name="Ellegaard K.M."/>
        </authorList>
    </citation>
    <scope>NUCLEOTIDE SEQUENCE [LARGE SCALE GENOMIC DNA]</scope>
    <source>
        <strain evidence="1 2">ESL0182</strain>
    </source>
</reference>
<gene>
    <name evidence="1" type="ORF">DKK70_11140</name>
</gene>
<dbReference type="AlphaFoldDB" id="A0A2V4E001"/>
<name>A0A2V4E001_9GAMM</name>
<keyword evidence="2" id="KW-1185">Reference proteome</keyword>
<protein>
    <submittedName>
        <fullName evidence="1">Uncharacterized protein</fullName>
    </submittedName>
</protein>
<dbReference type="EMBL" id="QGLR01000012">
    <property type="protein sequence ID" value="PXZ06510.1"/>
    <property type="molecule type" value="Genomic_DNA"/>
</dbReference>
<sequence length="100" mass="11901">MILSKQGSLDNFCGIYSIVNEVSYLYIKKLETKNLFLRLINQYHQKYNITDLINYGMTNVEMDNLIIDVLQQGYYYQHYPIRITMPYRNTSNLTTPQLFS</sequence>